<evidence type="ECO:0000256" key="2">
    <source>
        <dbReference type="SAM" id="Phobius"/>
    </source>
</evidence>
<keyword evidence="2" id="KW-1133">Transmembrane helix</keyword>
<keyword evidence="2" id="KW-0812">Transmembrane</keyword>
<evidence type="ECO:0000313" key="4">
    <source>
        <dbReference type="Proteomes" id="UP001206925"/>
    </source>
</evidence>
<keyword evidence="2" id="KW-0472">Membrane</keyword>
<feature type="compositionally biased region" description="Basic and acidic residues" evidence="1">
    <location>
        <begin position="124"/>
        <end position="134"/>
    </location>
</feature>
<feature type="transmembrane region" description="Helical" evidence="2">
    <location>
        <begin position="99"/>
        <end position="117"/>
    </location>
</feature>
<dbReference type="Proteomes" id="UP001206925">
    <property type="component" value="Unassembled WGS sequence"/>
</dbReference>
<evidence type="ECO:0000313" key="3">
    <source>
        <dbReference type="EMBL" id="KAI7730049.1"/>
    </source>
</evidence>
<name>A0AAD5BVJ8_AMBAR</name>
<gene>
    <name evidence="3" type="ORF">M8C21_020000</name>
</gene>
<proteinExistence type="predicted"/>
<accession>A0AAD5BVJ8</accession>
<feature type="region of interest" description="Disordered" evidence="1">
    <location>
        <begin position="124"/>
        <end position="147"/>
    </location>
</feature>
<dbReference type="AlphaFoldDB" id="A0AAD5BVJ8"/>
<sequence>MAENKEQAAVIHTPDHELITSPNPLSSLISKFTQIINFHFPPPPPKKVETESKAAGNTVVRSGDAAEESKPVTVKFSDARPNTVAPLKVEAEEKDTNPVFIWQVYAIGGFFILRWVLTRWNERKANKKSSKEDSPPQPPPAAAAGDE</sequence>
<reference evidence="3" key="1">
    <citation type="submission" date="2022-06" db="EMBL/GenBank/DDBJ databases">
        <title>Uncovering the hologenomic basis of an extraordinary plant invasion.</title>
        <authorList>
            <person name="Bieker V.C."/>
            <person name="Martin M.D."/>
            <person name="Gilbert T."/>
            <person name="Hodgins K."/>
            <person name="Battlay P."/>
            <person name="Petersen B."/>
            <person name="Wilson J."/>
        </authorList>
    </citation>
    <scope>NUCLEOTIDE SEQUENCE</scope>
    <source>
        <strain evidence="3">AA19_3_7</strain>
        <tissue evidence="3">Leaf</tissue>
    </source>
</reference>
<organism evidence="3 4">
    <name type="scientific">Ambrosia artemisiifolia</name>
    <name type="common">Common ragweed</name>
    <dbReference type="NCBI Taxonomy" id="4212"/>
    <lineage>
        <taxon>Eukaryota</taxon>
        <taxon>Viridiplantae</taxon>
        <taxon>Streptophyta</taxon>
        <taxon>Embryophyta</taxon>
        <taxon>Tracheophyta</taxon>
        <taxon>Spermatophyta</taxon>
        <taxon>Magnoliopsida</taxon>
        <taxon>eudicotyledons</taxon>
        <taxon>Gunneridae</taxon>
        <taxon>Pentapetalae</taxon>
        <taxon>asterids</taxon>
        <taxon>campanulids</taxon>
        <taxon>Asterales</taxon>
        <taxon>Asteraceae</taxon>
        <taxon>Asteroideae</taxon>
        <taxon>Heliantheae alliance</taxon>
        <taxon>Heliantheae</taxon>
        <taxon>Ambrosia</taxon>
    </lineage>
</organism>
<dbReference type="EMBL" id="JAMZMK010010852">
    <property type="protein sequence ID" value="KAI7730049.1"/>
    <property type="molecule type" value="Genomic_DNA"/>
</dbReference>
<evidence type="ECO:0000256" key="1">
    <source>
        <dbReference type="SAM" id="MobiDB-lite"/>
    </source>
</evidence>
<protein>
    <submittedName>
        <fullName evidence="3">Uncharacterized protein</fullName>
    </submittedName>
</protein>
<dbReference type="GO" id="GO:0009507">
    <property type="term" value="C:chloroplast"/>
    <property type="evidence" value="ECO:0007669"/>
    <property type="project" value="TreeGrafter"/>
</dbReference>
<comment type="caution">
    <text evidence="3">The sequence shown here is derived from an EMBL/GenBank/DDBJ whole genome shotgun (WGS) entry which is preliminary data.</text>
</comment>
<feature type="region of interest" description="Disordered" evidence="1">
    <location>
        <begin position="42"/>
        <end position="71"/>
    </location>
</feature>
<keyword evidence="4" id="KW-1185">Reference proteome</keyword>
<dbReference type="PANTHER" id="PTHR36374:SF1">
    <property type="entry name" value="OS01G0969000 PROTEIN"/>
    <property type="match status" value="1"/>
</dbReference>
<dbReference type="PANTHER" id="PTHR36374">
    <property type="entry name" value="OS01G0969000 PROTEIN"/>
    <property type="match status" value="1"/>
</dbReference>